<dbReference type="EMBL" id="RPHB01000002">
    <property type="protein sequence ID" value="MBW3467004.1"/>
    <property type="molecule type" value="Genomic_DNA"/>
</dbReference>
<dbReference type="InterPro" id="IPR000801">
    <property type="entry name" value="Esterase-like"/>
</dbReference>
<gene>
    <name evidence="1" type="ORF">EGN73_04165</name>
</gene>
<sequence>MLKLKIPLMLFLVFIAINSYSQTGIVYDNQTIESEILNKSKKYSVYLPPGYNTSERDYPILYLLHGANDDHTGWIQYGKLEHTANEGISNGTVSPMIIVMPHAETDKGGYFNSIDNTWRYEDFFFDEFIPHVEEKFRVKKGKRFRAIAGLSMGGGGTLMYALRHPDLFQTACPLSSYIGPLTFEDAKAGYSSQNAGVSDGQMRTYYRKHNALSMVEDLPEKNRSAVRWYLDCGDDDFLYEGNSLLHIAMKKNEIPHQFRVRDGDHTWKYWQEALPDVLEFVSKGYIYRE</sequence>
<evidence type="ECO:0000313" key="1">
    <source>
        <dbReference type="EMBL" id="MBW3467004.1"/>
    </source>
</evidence>
<dbReference type="GO" id="GO:0016747">
    <property type="term" value="F:acyltransferase activity, transferring groups other than amino-acyl groups"/>
    <property type="evidence" value="ECO:0007669"/>
    <property type="project" value="TreeGrafter"/>
</dbReference>
<accession>A0A951MB49</accession>
<dbReference type="InterPro" id="IPR050583">
    <property type="entry name" value="Mycobacterial_A85_antigen"/>
</dbReference>
<dbReference type="AlphaFoldDB" id="A0A951MB49"/>
<dbReference type="RefSeq" id="WP_219287214.1">
    <property type="nucleotide sequence ID" value="NZ_RPHB01000002.1"/>
</dbReference>
<protein>
    <submittedName>
        <fullName evidence="1">Esterase family protein</fullName>
    </submittedName>
</protein>
<comment type="caution">
    <text evidence="1">The sequence shown here is derived from an EMBL/GenBank/DDBJ whole genome shotgun (WGS) entry which is preliminary data.</text>
</comment>
<keyword evidence="2" id="KW-1185">Reference proteome</keyword>
<reference evidence="1 2" key="1">
    <citation type="journal article" date="2020" name="Syst. Appl. Microbiol.">
        <title>Arthrospiribacter ruber gen. nov., sp. nov., a novel bacterium isolated from Arthrospira cultures.</title>
        <authorList>
            <person name="Waleron M."/>
            <person name="Misztak A."/>
            <person name="Waleron M.M."/>
            <person name="Furmaniak M."/>
            <person name="Mrozik A."/>
            <person name="Waleron K."/>
        </authorList>
    </citation>
    <scope>NUCLEOTIDE SEQUENCE [LARGE SCALE GENOMIC DNA]</scope>
    <source>
        <strain evidence="1 2">DPMB0001</strain>
    </source>
</reference>
<evidence type="ECO:0000313" key="2">
    <source>
        <dbReference type="Proteomes" id="UP000727490"/>
    </source>
</evidence>
<dbReference type="Proteomes" id="UP000727490">
    <property type="component" value="Unassembled WGS sequence"/>
</dbReference>
<name>A0A951MB49_9BACT</name>
<dbReference type="PANTHER" id="PTHR48098">
    <property type="entry name" value="ENTEROCHELIN ESTERASE-RELATED"/>
    <property type="match status" value="1"/>
</dbReference>
<organism evidence="1 2">
    <name type="scientific">Arthrospiribacter ruber</name>
    <dbReference type="NCBI Taxonomy" id="2487934"/>
    <lineage>
        <taxon>Bacteria</taxon>
        <taxon>Pseudomonadati</taxon>
        <taxon>Bacteroidota</taxon>
        <taxon>Cytophagia</taxon>
        <taxon>Cytophagales</taxon>
        <taxon>Cyclobacteriaceae</taxon>
        <taxon>Arthrospiribacter</taxon>
    </lineage>
</organism>
<dbReference type="Pfam" id="PF00756">
    <property type="entry name" value="Esterase"/>
    <property type="match status" value="1"/>
</dbReference>
<proteinExistence type="predicted"/>
<dbReference type="PANTHER" id="PTHR48098:SF1">
    <property type="entry name" value="DIACYLGLYCEROL ACYLTRANSFERASE_MYCOLYLTRANSFERASE AG85A"/>
    <property type="match status" value="1"/>
</dbReference>